<reference evidence="2 3" key="1">
    <citation type="journal article" date="2011" name="J. Bacteriol.">
        <title>Complete genome sequence of Burkholderia rhizoxinica, an endosymbiont of Rhizopus microsporus.</title>
        <authorList>
            <person name="Lackner G."/>
            <person name="Moebius N."/>
            <person name="Partida-Martinez L."/>
            <person name="Hertweck C."/>
        </authorList>
    </citation>
    <scope>NUCLEOTIDE SEQUENCE [LARGE SCALE GENOMIC DNA]</scope>
    <source>
        <strain evidence="3">DSM 19002 / CIP 109453 / HKI 454</strain>
    </source>
</reference>
<proteinExistence type="predicted"/>
<evidence type="ECO:0000256" key="1">
    <source>
        <dbReference type="SAM" id="Phobius"/>
    </source>
</evidence>
<keyword evidence="1" id="KW-1133">Transmembrane helix</keyword>
<dbReference type="AlphaFoldDB" id="E5AP75"/>
<feature type="transmembrane region" description="Helical" evidence="1">
    <location>
        <begin position="6"/>
        <end position="30"/>
    </location>
</feature>
<dbReference type="STRING" id="882378.RBRH_04012"/>
<organism evidence="2 3">
    <name type="scientific">Mycetohabitans rhizoxinica (strain DSM 19002 / CIP 109453 / HKI 454)</name>
    <name type="common">Paraburkholderia rhizoxinica</name>
    <dbReference type="NCBI Taxonomy" id="882378"/>
    <lineage>
        <taxon>Bacteria</taxon>
        <taxon>Pseudomonadati</taxon>
        <taxon>Pseudomonadota</taxon>
        <taxon>Betaproteobacteria</taxon>
        <taxon>Burkholderiales</taxon>
        <taxon>Burkholderiaceae</taxon>
        <taxon>Mycetohabitans</taxon>
    </lineage>
</organism>
<dbReference type="HOGENOM" id="CLU_2033724_0_0_4"/>
<evidence type="ECO:0000313" key="2">
    <source>
        <dbReference type="EMBL" id="CBW74407.1"/>
    </source>
</evidence>
<sequence>MPVSLLYLAFAAMVLACTLQCCGALVLAFVPDGAARRLDAVLHHLERRVSACSSSADSLLFGFTLGLALLHDTLGALQSSSCAVLAIALAEIGAKATHRRREGFATLYPLTLLIVLNCSLC</sequence>
<evidence type="ECO:0000313" key="3">
    <source>
        <dbReference type="Proteomes" id="UP000007437"/>
    </source>
</evidence>
<gene>
    <name evidence="2" type="ordered locus">RBRH_04012</name>
</gene>
<keyword evidence="1" id="KW-0812">Transmembrane</keyword>
<dbReference type="KEGG" id="brh:RBRH_04012"/>
<accession>E5AP75</accession>
<name>E5AP75_MYCRK</name>
<dbReference type="Proteomes" id="UP000007437">
    <property type="component" value="Chromosome"/>
</dbReference>
<keyword evidence="1" id="KW-0472">Membrane</keyword>
<protein>
    <submittedName>
        <fullName evidence="2">Uncharacterized protein</fullName>
    </submittedName>
</protein>
<dbReference type="EMBL" id="FR687359">
    <property type="protein sequence ID" value="CBW74407.1"/>
    <property type="molecule type" value="Genomic_DNA"/>
</dbReference>